<evidence type="ECO:0000256" key="1">
    <source>
        <dbReference type="SAM" id="MobiDB-lite"/>
    </source>
</evidence>
<keyword evidence="4" id="KW-1185">Reference proteome</keyword>
<organism evidence="3 4">
    <name type="scientific">Kibdelosporangium lantanae</name>
    <dbReference type="NCBI Taxonomy" id="1497396"/>
    <lineage>
        <taxon>Bacteria</taxon>
        <taxon>Bacillati</taxon>
        <taxon>Actinomycetota</taxon>
        <taxon>Actinomycetes</taxon>
        <taxon>Pseudonocardiales</taxon>
        <taxon>Pseudonocardiaceae</taxon>
        <taxon>Kibdelosporangium</taxon>
    </lineage>
</organism>
<dbReference type="Proteomes" id="UP001597045">
    <property type="component" value="Unassembled WGS sequence"/>
</dbReference>
<dbReference type="InterPro" id="IPR014030">
    <property type="entry name" value="Ketoacyl_synth_N"/>
</dbReference>
<evidence type="ECO:0000313" key="3">
    <source>
        <dbReference type="EMBL" id="MFD1048243.1"/>
    </source>
</evidence>
<dbReference type="EMBL" id="JBHTIS010001478">
    <property type="protein sequence ID" value="MFD1048243.1"/>
    <property type="molecule type" value="Genomic_DNA"/>
</dbReference>
<evidence type="ECO:0000313" key="4">
    <source>
        <dbReference type="Proteomes" id="UP001597045"/>
    </source>
</evidence>
<feature type="compositionally biased region" description="Polar residues" evidence="1">
    <location>
        <begin position="116"/>
        <end position="125"/>
    </location>
</feature>
<protein>
    <submittedName>
        <fullName evidence="3">Beta-ketoacyl synthase N-terminal-like domain-containing protein</fullName>
    </submittedName>
</protein>
<feature type="region of interest" description="Disordered" evidence="1">
    <location>
        <begin position="105"/>
        <end position="125"/>
    </location>
</feature>
<comment type="caution">
    <text evidence="3">The sequence shown here is derived from an EMBL/GenBank/DDBJ whole genome shotgun (WGS) entry which is preliminary data.</text>
</comment>
<dbReference type="Gene3D" id="3.40.47.10">
    <property type="match status" value="1"/>
</dbReference>
<evidence type="ECO:0000259" key="2">
    <source>
        <dbReference type="Pfam" id="PF00109"/>
    </source>
</evidence>
<feature type="domain" description="Beta-ketoacyl synthase-like N-terminal" evidence="2">
    <location>
        <begin position="2"/>
        <end position="21"/>
    </location>
</feature>
<dbReference type="Pfam" id="PF00109">
    <property type="entry name" value="ketoacyl-synt"/>
    <property type="match status" value="1"/>
</dbReference>
<dbReference type="InterPro" id="IPR016039">
    <property type="entry name" value="Thiolase-like"/>
</dbReference>
<name>A0ABW3MC75_9PSEU</name>
<accession>A0ABW3MC75</accession>
<proteinExistence type="predicted"/>
<sequence>MLGLQGPALTVDTACSSSLVGCAPGVVITDVIVKLPLSPSVFTSLTDILNCGWPSAGFSLAEKASRTPSMSFAHTYGSKSSAFTSRPAELSPRWYTSTKDCAALVGSSVPSPPEVNRTTPTPMIASRTTPAATTRILPLRRRR</sequence>
<reference evidence="4" key="1">
    <citation type="journal article" date="2019" name="Int. J. Syst. Evol. Microbiol.">
        <title>The Global Catalogue of Microorganisms (GCM) 10K type strain sequencing project: providing services to taxonomists for standard genome sequencing and annotation.</title>
        <authorList>
            <consortium name="The Broad Institute Genomics Platform"/>
            <consortium name="The Broad Institute Genome Sequencing Center for Infectious Disease"/>
            <person name="Wu L."/>
            <person name="Ma J."/>
        </authorList>
    </citation>
    <scope>NUCLEOTIDE SEQUENCE [LARGE SCALE GENOMIC DNA]</scope>
    <source>
        <strain evidence="4">JCM 31486</strain>
    </source>
</reference>
<gene>
    <name evidence="3" type="ORF">ACFQ1S_23245</name>
</gene>